<evidence type="ECO:0000313" key="3">
    <source>
        <dbReference type="Proteomes" id="UP000077177"/>
    </source>
</evidence>
<dbReference type="EMBL" id="CP011390">
    <property type="protein sequence ID" value="ANE51985.1"/>
    <property type="molecule type" value="Genomic_DNA"/>
</dbReference>
<keyword evidence="3" id="KW-1185">Reference proteome</keyword>
<dbReference type="Proteomes" id="UP000077177">
    <property type="component" value="Chromosome"/>
</dbReference>
<dbReference type="InterPro" id="IPR015947">
    <property type="entry name" value="PUA-like_sf"/>
</dbReference>
<evidence type="ECO:0000313" key="2">
    <source>
        <dbReference type="EMBL" id="ANE51985.1"/>
    </source>
</evidence>
<proteinExistence type="predicted"/>
<dbReference type="OrthoDB" id="25394at2"/>
<dbReference type="STRING" id="1492898.SY85_17280"/>
<dbReference type="KEGG" id="fla:SY85_17280"/>
<dbReference type="Pfam" id="PF02190">
    <property type="entry name" value="LON_substr_bdg"/>
    <property type="match status" value="1"/>
</dbReference>
<dbReference type="SMART" id="SM00464">
    <property type="entry name" value="LON"/>
    <property type="match status" value="1"/>
</dbReference>
<evidence type="ECO:0000259" key="1">
    <source>
        <dbReference type="SMART" id="SM00464"/>
    </source>
</evidence>
<dbReference type="SUPFAM" id="SSF88697">
    <property type="entry name" value="PUA domain-like"/>
    <property type="match status" value="1"/>
</dbReference>
<dbReference type="InterPro" id="IPR003111">
    <property type="entry name" value="Lon_prtase_N"/>
</dbReference>
<name>A0A172TY23_9BACT</name>
<gene>
    <name evidence="2" type="ORF">SY85_17280</name>
</gene>
<accession>A0A172TY23</accession>
<reference evidence="2 3" key="2">
    <citation type="journal article" date="2016" name="Int. J. Syst. Evol. Microbiol.">
        <title>Flavisolibacter tropicus sp. nov., isolated from tropical soil.</title>
        <authorList>
            <person name="Lee J.J."/>
            <person name="Kang M.S."/>
            <person name="Kim G.S."/>
            <person name="Lee C.S."/>
            <person name="Lim S."/>
            <person name="Lee J."/>
            <person name="Roh S.H."/>
            <person name="Kang H."/>
            <person name="Ha J.M."/>
            <person name="Bae S."/>
            <person name="Jung H.Y."/>
            <person name="Kim M.K."/>
        </authorList>
    </citation>
    <scope>NUCLEOTIDE SEQUENCE [LARGE SCALE GENOMIC DNA]</scope>
    <source>
        <strain evidence="2 3">LCS9</strain>
    </source>
</reference>
<dbReference type="AlphaFoldDB" id="A0A172TY23"/>
<dbReference type="Gene3D" id="2.30.130.40">
    <property type="entry name" value="LON domain-like"/>
    <property type="match status" value="1"/>
</dbReference>
<feature type="domain" description="Lon N-terminal" evidence="1">
    <location>
        <begin position="4"/>
        <end position="178"/>
    </location>
</feature>
<protein>
    <submittedName>
        <fullName evidence="2">Peptidase S16</fullName>
    </submittedName>
</protein>
<dbReference type="InterPro" id="IPR046336">
    <property type="entry name" value="Lon_prtase_N_sf"/>
</dbReference>
<sequence length="213" mass="24968">MTNFIPIFPLGIVVYPHEEVNLHIFEPRYKQLINECHETGHFFGIPTVIENKLQDYGTLVSITEITTVHENGEMDIKTVGDKVFRILEVITQVPDKLYSGAIVNYPNNPEQGSPEVMRKVMSSLRELYKLLKVSKDFKKQDEELQSYDVAHHVGFTIEEEYELLHLLHERQRQEYLKRHLIKVLPLIAEMENLKEKIKLNGHFKNLSSFNFDF</sequence>
<organism evidence="2 3">
    <name type="scientific">Flavisolibacter tropicus</name>
    <dbReference type="NCBI Taxonomy" id="1492898"/>
    <lineage>
        <taxon>Bacteria</taxon>
        <taxon>Pseudomonadati</taxon>
        <taxon>Bacteroidota</taxon>
        <taxon>Chitinophagia</taxon>
        <taxon>Chitinophagales</taxon>
        <taxon>Chitinophagaceae</taxon>
        <taxon>Flavisolibacter</taxon>
    </lineage>
</organism>
<reference evidence="3" key="1">
    <citation type="submission" date="2015-01" db="EMBL/GenBank/DDBJ databases">
        <title>Flavisolibacter sp./LCS9/ whole genome sequencing.</title>
        <authorList>
            <person name="Kim M.K."/>
            <person name="Srinivasan S."/>
            <person name="Lee J.-J."/>
        </authorList>
    </citation>
    <scope>NUCLEOTIDE SEQUENCE [LARGE SCALE GENOMIC DNA]</scope>
    <source>
        <strain evidence="3">LCS9</strain>
    </source>
</reference>